<evidence type="ECO:0000256" key="6">
    <source>
        <dbReference type="ARBA" id="ARBA00023125"/>
    </source>
</evidence>
<dbReference type="PROSITE" id="PS50157">
    <property type="entry name" value="ZINC_FINGER_C2H2_2"/>
    <property type="match status" value="1"/>
</dbReference>
<dbReference type="Gene3D" id="3.30.160.60">
    <property type="entry name" value="Classic Zinc Finger"/>
    <property type="match status" value="1"/>
</dbReference>
<dbReference type="GO" id="GO:0003677">
    <property type="term" value="F:DNA binding"/>
    <property type="evidence" value="ECO:0007669"/>
    <property type="project" value="UniProtKB-KW"/>
</dbReference>
<keyword evidence="11" id="KW-1185">Reference proteome</keyword>
<comment type="caution">
    <text evidence="10">The sequence shown here is derived from an EMBL/GenBank/DDBJ whole genome shotgun (WGS) entry which is preliminary data.</text>
</comment>
<keyword evidence="6" id="KW-0238">DNA-binding</keyword>
<evidence type="ECO:0000256" key="2">
    <source>
        <dbReference type="ARBA" id="ARBA00022723"/>
    </source>
</evidence>
<dbReference type="InterPro" id="IPR036236">
    <property type="entry name" value="Znf_C2H2_sf"/>
</dbReference>
<keyword evidence="4 8" id="KW-0863">Zinc-finger</keyword>
<sequence length="29" mass="3466">KPCTCGECRKAFRHRPHVTVHQRIYSVKK</sequence>
<feature type="domain" description="C2H2-type" evidence="9">
    <location>
        <begin position="3"/>
        <end position="29"/>
    </location>
</feature>
<evidence type="ECO:0000256" key="7">
    <source>
        <dbReference type="ARBA" id="ARBA00023242"/>
    </source>
</evidence>
<dbReference type="InterPro" id="IPR013087">
    <property type="entry name" value="Znf_C2H2_type"/>
</dbReference>
<evidence type="ECO:0000313" key="10">
    <source>
        <dbReference type="EMBL" id="TEA42301.1"/>
    </source>
</evidence>
<evidence type="ECO:0000256" key="3">
    <source>
        <dbReference type="ARBA" id="ARBA00022737"/>
    </source>
</evidence>
<keyword evidence="7" id="KW-0539">Nucleus</keyword>
<dbReference type="Proteomes" id="UP000295264">
    <property type="component" value="Unassembled WGS sequence"/>
</dbReference>
<protein>
    <recommendedName>
        <fullName evidence="9">C2H2-type domain-containing protein</fullName>
    </recommendedName>
</protein>
<comment type="subcellular location">
    <subcellularLocation>
        <location evidence="1">Nucleus</location>
    </subcellularLocation>
</comment>
<evidence type="ECO:0000256" key="5">
    <source>
        <dbReference type="ARBA" id="ARBA00022833"/>
    </source>
</evidence>
<feature type="non-terminal residue" evidence="10">
    <location>
        <position position="29"/>
    </location>
</feature>
<evidence type="ECO:0000256" key="8">
    <source>
        <dbReference type="PROSITE-ProRule" id="PRU00042"/>
    </source>
</evidence>
<dbReference type="EMBL" id="QWLN02000112">
    <property type="protein sequence ID" value="TEA42301.1"/>
    <property type="molecule type" value="Genomic_DNA"/>
</dbReference>
<evidence type="ECO:0000256" key="4">
    <source>
        <dbReference type="ARBA" id="ARBA00022771"/>
    </source>
</evidence>
<gene>
    <name evidence="10" type="ORF">DBR06_SOUSAS1810067</name>
</gene>
<dbReference type="AlphaFoldDB" id="A0A484H3W1"/>
<accession>A0A484H3W1</accession>
<keyword evidence="3" id="KW-0677">Repeat</keyword>
<dbReference type="FunFam" id="3.30.160.60:FF:000204">
    <property type="entry name" value="Zinc finger protein 331"/>
    <property type="match status" value="1"/>
</dbReference>
<evidence type="ECO:0000256" key="1">
    <source>
        <dbReference type="ARBA" id="ARBA00004123"/>
    </source>
</evidence>
<dbReference type="GO" id="GO:0005634">
    <property type="term" value="C:nucleus"/>
    <property type="evidence" value="ECO:0007669"/>
    <property type="project" value="UniProtKB-SubCell"/>
</dbReference>
<proteinExistence type="predicted"/>
<reference evidence="10 11" key="1">
    <citation type="journal article" date="2018" name="Genomics">
        <title>Molecular footprints of inshore aquatic adaptation in Indo-Pacific humpback dolphin (Sousa chinensis).</title>
        <authorList>
            <person name="Ming Y."/>
            <person name="Jian J."/>
            <person name="Yu F."/>
            <person name="Yu X."/>
            <person name="Wang J."/>
            <person name="Liu W."/>
        </authorList>
    </citation>
    <scope>NUCLEOTIDE SEQUENCE [LARGE SCALE GENOMIC DNA]</scope>
    <source>
        <strain evidence="10">MY-2018</strain>
        <tissue evidence="10">Skin</tissue>
    </source>
</reference>
<keyword evidence="2" id="KW-0479">Metal-binding</keyword>
<name>A0A484H3W1_SOUCH</name>
<feature type="non-terminal residue" evidence="10">
    <location>
        <position position="1"/>
    </location>
</feature>
<dbReference type="SUPFAM" id="SSF57667">
    <property type="entry name" value="beta-beta-alpha zinc fingers"/>
    <property type="match status" value="1"/>
</dbReference>
<evidence type="ECO:0000313" key="11">
    <source>
        <dbReference type="Proteomes" id="UP000295264"/>
    </source>
</evidence>
<keyword evidence="5" id="KW-0862">Zinc</keyword>
<organism evidence="10 11">
    <name type="scientific">Sousa chinensis</name>
    <name type="common">Indo-pacific humpbacked dolphin</name>
    <name type="synonym">Steno chinensis</name>
    <dbReference type="NCBI Taxonomy" id="103600"/>
    <lineage>
        <taxon>Eukaryota</taxon>
        <taxon>Metazoa</taxon>
        <taxon>Chordata</taxon>
        <taxon>Craniata</taxon>
        <taxon>Vertebrata</taxon>
        <taxon>Euteleostomi</taxon>
        <taxon>Mammalia</taxon>
        <taxon>Eutheria</taxon>
        <taxon>Laurasiatheria</taxon>
        <taxon>Artiodactyla</taxon>
        <taxon>Whippomorpha</taxon>
        <taxon>Cetacea</taxon>
        <taxon>Odontoceti</taxon>
        <taxon>Delphinidae</taxon>
        <taxon>Sousa</taxon>
    </lineage>
</organism>
<evidence type="ECO:0000259" key="9">
    <source>
        <dbReference type="PROSITE" id="PS50157"/>
    </source>
</evidence>
<dbReference type="GO" id="GO:0008270">
    <property type="term" value="F:zinc ion binding"/>
    <property type="evidence" value="ECO:0007669"/>
    <property type="project" value="UniProtKB-KW"/>
</dbReference>